<dbReference type="OrthoDB" id="148331at2759"/>
<dbReference type="SUPFAM" id="SSF49785">
    <property type="entry name" value="Galactose-binding domain-like"/>
    <property type="match status" value="1"/>
</dbReference>
<dbReference type="PROSITE" id="PS51532">
    <property type="entry name" value="PITH"/>
    <property type="match status" value="1"/>
</dbReference>
<dbReference type="InterPro" id="IPR037047">
    <property type="entry name" value="PITH_dom_sf"/>
</dbReference>
<evidence type="ECO:0008006" key="16">
    <source>
        <dbReference type="Google" id="ProtNLM"/>
    </source>
</evidence>
<feature type="domain" description="UBX" evidence="12">
    <location>
        <begin position="596"/>
        <end position="679"/>
    </location>
</feature>
<dbReference type="Pfam" id="PF00789">
    <property type="entry name" value="UBX"/>
    <property type="match status" value="1"/>
</dbReference>
<dbReference type="Gene3D" id="2.60.120.470">
    <property type="entry name" value="PITH domain"/>
    <property type="match status" value="1"/>
</dbReference>
<comment type="similarity">
    <text evidence="3">Belongs to the peptidase S10 family.</text>
</comment>
<dbReference type="EMBL" id="SGPK01000022">
    <property type="protein sequence ID" value="THH11026.1"/>
    <property type="molecule type" value="Genomic_DNA"/>
</dbReference>
<dbReference type="InterPro" id="IPR001563">
    <property type="entry name" value="Peptidase_S10"/>
</dbReference>
<name>A0A4S4LGG6_9AGAM</name>
<dbReference type="GO" id="GO:0051015">
    <property type="term" value="F:actin filament binding"/>
    <property type="evidence" value="ECO:0007669"/>
    <property type="project" value="TreeGrafter"/>
</dbReference>
<dbReference type="Gene3D" id="1.10.287.410">
    <property type="match status" value="1"/>
</dbReference>
<dbReference type="SMART" id="SM00166">
    <property type="entry name" value="UBX"/>
    <property type="match status" value="1"/>
</dbReference>
<dbReference type="PROSITE" id="PS50033">
    <property type="entry name" value="UBX"/>
    <property type="match status" value="1"/>
</dbReference>
<feature type="compositionally biased region" description="Basic and acidic residues" evidence="11">
    <location>
        <begin position="514"/>
        <end position="533"/>
    </location>
</feature>
<evidence type="ECO:0000256" key="6">
    <source>
        <dbReference type="ARBA" id="ARBA00022670"/>
    </source>
</evidence>
<keyword evidence="9" id="KW-0009">Actin-binding</keyword>
<evidence type="ECO:0000256" key="5">
    <source>
        <dbReference type="ARBA" id="ARBA00022645"/>
    </source>
</evidence>
<dbReference type="FunFam" id="3.30.1460.20:FF:000005">
    <property type="entry name" value="Arp2/3 complex 34 kDa subunit"/>
    <property type="match status" value="1"/>
</dbReference>
<feature type="region of interest" description="Disordered" evidence="11">
    <location>
        <begin position="482"/>
        <end position="551"/>
    </location>
</feature>
<comment type="subcellular location">
    <subcellularLocation>
        <location evidence="1">Cytoplasm</location>
        <location evidence="1">Cytoskeleton</location>
    </subcellularLocation>
</comment>
<evidence type="ECO:0000313" key="15">
    <source>
        <dbReference type="Proteomes" id="UP000308199"/>
    </source>
</evidence>
<reference evidence="14 15" key="1">
    <citation type="submission" date="2019-02" db="EMBL/GenBank/DDBJ databases">
        <title>Genome sequencing of the rare red list fungi Phellinidium pouzarii.</title>
        <authorList>
            <person name="Buettner E."/>
            <person name="Kellner H."/>
        </authorList>
    </citation>
    <scope>NUCLEOTIDE SEQUENCE [LARGE SCALE GENOMIC DNA]</scope>
    <source>
        <strain evidence="14 15">DSM 108285</strain>
    </source>
</reference>
<dbReference type="Pfam" id="PF00450">
    <property type="entry name" value="Peptidase_S10"/>
    <property type="match status" value="1"/>
</dbReference>
<dbReference type="InterPro" id="IPR007188">
    <property type="entry name" value="ARPC2"/>
</dbReference>
<protein>
    <recommendedName>
        <fullName evidence="16">Carboxypeptidase</fullName>
    </recommendedName>
</protein>
<evidence type="ECO:0000256" key="1">
    <source>
        <dbReference type="ARBA" id="ARBA00004245"/>
    </source>
</evidence>
<evidence type="ECO:0000259" key="12">
    <source>
        <dbReference type="PROSITE" id="PS50033"/>
    </source>
</evidence>
<dbReference type="GO" id="GO:0005200">
    <property type="term" value="F:structural constituent of cytoskeleton"/>
    <property type="evidence" value="ECO:0007669"/>
    <property type="project" value="TreeGrafter"/>
</dbReference>
<dbReference type="Gene3D" id="3.10.20.90">
    <property type="entry name" value="Phosphatidylinositol 3-kinase Catalytic Subunit, Chain A, domain 1"/>
    <property type="match status" value="1"/>
</dbReference>
<dbReference type="GO" id="GO:0005737">
    <property type="term" value="C:cytoplasm"/>
    <property type="evidence" value="ECO:0007669"/>
    <property type="project" value="UniProtKB-ARBA"/>
</dbReference>
<dbReference type="InterPro" id="IPR010400">
    <property type="entry name" value="PITH_dom"/>
</dbReference>
<keyword evidence="4" id="KW-0963">Cytoplasm</keyword>
<evidence type="ECO:0000256" key="10">
    <source>
        <dbReference type="ARBA" id="ARBA00023212"/>
    </source>
</evidence>
<evidence type="ECO:0000259" key="13">
    <source>
        <dbReference type="PROSITE" id="PS51532"/>
    </source>
</evidence>
<dbReference type="GO" id="GO:0004185">
    <property type="term" value="F:serine-type carboxypeptidase activity"/>
    <property type="evidence" value="ECO:0007669"/>
    <property type="project" value="InterPro"/>
</dbReference>
<dbReference type="PRINTS" id="PR00724">
    <property type="entry name" value="CRBOXYPTASEC"/>
</dbReference>
<dbReference type="Pfam" id="PF06201">
    <property type="entry name" value="PITH"/>
    <property type="match status" value="1"/>
</dbReference>
<evidence type="ECO:0000256" key="11">
    <source>
        <dbReference type="SAM" id="MobiDB-lite"/>
    </source>
</evidence>
<dbReference type="InterPro" id="IPR029058">
    <property type="entry name" value="AB_hydrolase_fold"/>
</dbReference>
<comment type="caution">
    <text evidence="14">The sequence shown here is derived from an EMBL/GenBank/DDBJ whole genome shotgun (WGS) entry which is preliminary data.</text>
</comment>
<evidence type="ECO:0000313" key="14">
    <source>
        <dbReference type="EMBL" id="THH11026.1"/>
    </source>
</evidence>
<feature type="domain" description="PITH" evidence="13">
    <location>
        <begin position="297"/>
        <end position="469"/>
    </location>
</feature>
<proteinExistence type="inferred from homology"/>
<dbReference type="InterPro" id="IPR029071">
    <property type="entry name" value="Ubiquitin-like_domsf"/>
</dbReference>
<dbReference type="PANTHER" id="PTHR12058:SF0">
    <property type="entry name" value="ACTIN-RELATED PROTEIN 2_3 COMPLEX SUBUNIT 2"/>
    <property type="match status" value="1"/>
</dbReference>
<dbReference type="InterPro" id="IPR018202">
    <property type="entry name" value="Ser_caboxypep_ser_AS"/>
</dbReference>
<dbReference type="GO" id="GO:0034314">
    <property type="term" value="P:Arp2/3 complex-mediated actin nucleation"/>
    <property type="evidence" value="ECO:0007669"/>
    <property type="project" value="InterPro"/>
</dbReference>
<sequence length="1131" mass="126506">MILLEAHNVIIQSTISEKLIKPSSFDVQFVDYDGVRFHLSTPQSKTALLLSMHIRCWAELAQHGALDVLKREYGSLLASQAEPEYNVSLEIDLNEAPPEGEARDLFVKSLALLKRNVLAAPFERAFQTQRSLEASASGNRLQQEFVDARRLSTLQNAPQVLYTNRDPPLELRNVPGLKNSDDVGYVTFVLFPRHFNRPDIAYSTISHIQLFRDYLHYHIKCSKAYMHSRMRYRVSEFQKVLNRAKSEASSLERKTVSGRTMVSRFKQVELLKLNMQHHEGHDDSSSESRNHSHDDHEHATETGPADNLYPHIDLSNVVALNVSDDTPGVKAIKPWHERLNEDVWIESDADDQIIIRIPFSGSVKLRSVLLKSGPEDYTPSRVCLFANEDNADFSDISEKEPAQEFSIPRGRGVGEYAVKASKFSTISSLSLFFPESQGAETVRISFIGLRGSWTERKRDPVITVYESQANLADHDKIQGTDGELKTEKQLSPQDQDGRSASAEVPEALEQTDVESSHELIERTENAEKLDKKKSVAPPVGIPDSTQATNIPSDFFEPTAADLKTAQALLSSRAKAYQETPLLTKKLRDEKVQERRKRWPTATIRIKFANRFLLEKAFPSTDRIKSVYAFVRACLREDIRIHKFVLYQTPPRKDLKVSDPLVKEKSLYDLQLVPQSILYFHFLEEGIGLDLPLEPPPLLPEILAQGIELPTPQVEQVSSSDLPNPPSPSNVASHSGSRSAAATDNKLSKLLRLTSPGATSALGLFMELGPCHIQETNTTQFNPYSWNSKANIFFVDQPIGVGFSYGDYEEHVSTTEEAAADIAAFVSIFFENFGQFKGRGFHMAGESYGGRYILIFASAIYDQNAGLIEAGLTPINLKSVMIGNGWSDFYRMIPSYFDLACTSASVAPFLNISTCIRMNQAISRCKQWAEAACINTFDTINCAAAMNFCSNELEEPVFLSGKNLHDVSKDCDGVLLDTLCYPITTSIQAYLDQPNVRKTLGVDVSVGGFKSVSPAVSSAFGLTLDRYHLTQHWTAMLLERNVRTLIYVGEYDWICNWIDNDAFTLAMEWSGQKAFAAAQLRDWVVGSHTAGKVRTAGPLTFATIKEAGHMVPYDKPIEALALVNRWLKEQPL</sequence>
<dbReference type="PROSITE" id="PS00131">
    <property type="entry name" value="CARBOXYPEPT_SER_SER"/>
    <property type="match status" value="1"/>
</dbReference>
<evidence type="ECO:0000256" key="2">
    <source>
        <dbReference type="ARBA" id="ARBA00007192"/>
    </source>
</evidence>
<accession>A0A4S4LGG6</accession>
<dbReference type="Gene3D" id="3.40.50.1820">
    <property type="entry name" value="alpha/beta hydrolase"/>
    <property type="match status" value="1"/>
</dbReference>
<dbReference type="PANTHER" id="PTHR12058">
    <property type="entry name" value="ARP2/3 COMPLEX 34 KDA SUBUNIT"/>
    <property type="match status" value="1"/>
</dbReference>
<dbReference type="SUPFAM" id="SSF53474">
    <property type="entry name" value="alpha/beta-Hydrolases"/>
    <property type="match status" value="1"/>
</dbReference>
<dbReference type="InterPro" id="IPR001012">
    <property type="entry name" value="UBX_dom"/>
</dbReference>
<dbReference type="GO" id="GO:0006508">
    <property type="term" value="P:proteolysis"/>
    <property type="evidence" value="ECO:0007669"/>
    <property type="project" value="UniProtKB-KW"/>
</dbReference>
<keyword evidence="7" id="KW-0378">Hydrolase</keyword>
<evidence type="ECO:0000256" key="9">
    <source>
        <dbReference type="ARBA" id="ARBA00023203"/>
    </source>
</evidence>
<evidence type="ECO:0000256" key="7">
    <source>
        <dbReference type="ARBA" id="ARBA00022801"/>
    </source>
</evidence>
<dbReference type="InterPro" id="IPR008979">
    <property type="entry name" value="Galactose-bd-like_sf"/>
</dbReference>
<evidence type="ECO:0000256" key="4">
    <source>
        <dbReference type="ARBA" id="ARBA00022490"/>
    </source>
</evidence>
<feature type="region of interest" description="Disordered" evidence="11">
    <location>
        <begin position="713"/>
        <end position="738"/>
    </location>
</feature>
<evidence type="ECO:0000256" key="3">
    <source>
        <dbReference type="ARBA" id="ARBA00009431"/>
    </source>
</evidence>
<dbReference type="SUPFAM" id="SSF69645">
    <property type="entry name" value="Arp2/3 complex subunits"/>
    <property type="match status" value="2"/>
</dbReference>
<dbReference type="Gene3D" id="3.30.1460.20">
    <property type="match status" value="2"/>
</dbReference>
<keyword evidence="10" id="KW-0206">Cytoskeleton</keyword>
<organism evidence="14 15">
    <name type="scientific">Phellinidium pouzarii</name>
    <dbReference type="NCBI Taxonomy" id="167371"/>
    <lineage>
        <taxon>Eukaryota</taxon>
        <taxon>Fungi</taxon>
        <taxon>Dikarya</taxon>
        <taxon>Basidiomycota</taxon>
        <taxon>Agaricomycotina</taxon>
        <taxon>Agaricomycetes</taxon>
        <taxon>Hymenochaetales</taxon>
        <taxon>Hymenochaetaceae</taxon>
        <taxon>Phellinidium</taxon>
    </lineage>
</organism>
<dbReference type="AlphaFoldDB" id="A0A4S4LGG6"/>
<feature type="region of interest" description="Disordered" evidence="11">
    <location>
        <begin position="276"/>
        <end position="309"/>
    </location>
</feature>
<dbReference type="InterPro" id="IPR034666">
    <property type="entry name" value="ARPC2/4"/>
</dbReference>
<comment type="similarity">
    <text evidence="2">Belongs to the ARPC2 family.</text>
</comment>
<dbReference type="Pfam" id="PF04045">
    <property type="entry name" value="P34-Arc"/>
    <property type="match status" value="2"/>
</dbReference>
<keyword evidence="15" id="KW-1185">Reference proteome</keyword>
<gene>
    <name evidence="14" type="ORF">EW145_g932</name>
</gene>
<keyword evidence="8" id="KW-0325">Glycoprotein</keyword>
<evidence type="ECO:0000256" key="8">
    <source>
        <dbReference type="ARBA" id="ARBA00023180"/>
    </source>
</evidence>
<feature type="compositionally biased region" description="Basic and acidic residues" evidence="11">
    <location>
        <begin position="276"/>
        <end position="300"/>
    </location>
</feature>
<keyword evidence="6" id="KW-0645">Protease</keyword>
<dbReference type="SUPFAM" id="SSF54236">
    <property type="entry name" value="Ubiquitin-like"/>
    <property type="match status" value="1"/>
</dbReference>
<dbReference type="Proteomes" id="UP000308199">
    <property type="component" value="Unassembled WGS sequence"/>
</dbReference>
<dbReference type="GO" id="GO:0030041">
    <property type="term" value="P:actin filament polymerization"/>
    <property type="evidence" value="ECO:0007669"/>
    <property type="project" value="InterPro"/>
</dbReference>
<dbReference type="GO" id="GO:0005885">
    <property type="term" value="C:Arp2/3 protein complex"/>
    <property type="evidence" value="ECO:0007669"/>
    <property type="project" value="InterPro"/>
</dbReference>
<keyword evidence="5" id="KW-0121">Carboxypeptidase</keyword>